<evidence type="ECO:0000256" key="1">
    <source>
        <dbReference type="SAM" id="MobiDB-lite"/>
    </source>
</evidence>
<feature type="region of interest" description="Disordered" evidence="1">
    <location>
        <begin position="1"/>
        <end position="28"/>
    </location>
</feature>
<comment type="caution">
    <text evidence="2">The sequence shown here is derived from an EMBL/GenBank/DDBJ whole genome shotgun (WGS) entry which is preliminary data.</text>
</comment>
<proteinExistence type="predicted"/>
<reference evidence="2 3" key="1">
    <citation type="submission" date="2018-08" db="EMBL/GenBank/DDBJ databases">
        <title>Isolation, diversity and antifungal activity of Actinobacteria from cow dung.</title>
        <authorList>
            <person name="Ling L."/>
        </authorList>
    </citation>
    <scope>NUCLEOTIDE SEQUENCE [LARGE SCALE GENOMIC DNA]</scope>
    <source>
        <strain evidence="2 3">NEAU-LLE</strain>
    </source>
</reference>
<keyword evidence="3" id="KW-1185">Reference proteome</keyword>
<evidence type="ECO:0000313" key="2">
    <source>
        <dbReference type="EMBL" id="REJ06302.1"/>
    </source>
</evidence>
<protein>
    <submittedName>
        <fullName evidence="2">Uncharacterized protein</fullName>
    </submittedName>
</protein>
<name>A0A371NUX2_9MICO</name>
<evidence type="ECO:0000313" key="3">
    <source>
        <dbReference type="Proteomes" id="UP000262172"/>
    </source>
</evidence>
<accession>A0A371NUX2</accession>
<organism evidence="2 3">
    <name type="scientific">Microbacterium bovistercoris</name>
    <dbReference type="NCBI Taxonomy" id="2293570"/>
    <lineage>
        <taxon>Bacteria</taxon>
        <taxon>Bacillati</taxon>
        <taxon>Actinomycetota</taxon>
        <taxon>Actinomycetes</taxon>
        <taxon>Micrococcales</taxon>
        <taxon>Microbacteriaceae</taxon>
        <taxon>Microbacterium</taxon>
    </lineage>
</organism>
<sequence>MPALGNPSARRQATLDREMQERSVTAASKRGALQSLTERELDLKNVPLTVYPYALQRRVKAWVRFGAESIRVDAKVVRSTPSAAGIEFRGLDGQMFRCWVWGNAIQMTEGA</sequence>
<gene>
    <name evidence="2" type="ORF">DY023_06635</name>
</gene>
<dbReference type="AlphaFoldDB" id="A0A371NUX2"/>
<dbReference type="OrthoDB" id="4943146at2"/>
<dbReference type="EMBL" id="QUAB01000036">
    <property type="protein sequence ID" value="REJ06302.1"/>
    <property type="molecule type" value="Genomic_DNA"/>
</dbReference>
<dbReference type="Proteomes" id="UP000262172">
    <property type="component" value="Unassembled WGS sequence"/>
</dbReference>